<name>A0A7W7CSE6_9ACTN</name>
<keyword evidence="3" id="KW-1185">Reference proteome</keyword>
<evidence type="ECO:0000313" key="3">
    <source>
        <dbReference type="Proteomes" id="UP000542742"/>
    </source>
</evidence>
<feature type="transmembrane region" description="Helical" evidence="1">
    <location>
        <begin position="21"/>
        <end position="45"/>
    </location>
</feature>
<evidence type="ECO:0000313" key="2">
    <source>
        <dbReference type="EMBL" id="MBB4693823.1"/>
    </source>
</evidence>
<accession>A0A7W7CSE6</accession>
<gene>
    <name evidence="2" type="ORF">BKA14_003971</name>
</gene>
<keyword evidence="1" id="KW-0472">Membrane</keyword>
<protein>
    <submittedName>
        <fullName evidence="2">Uncharacterized protein</fullName>
    </submittedName>
</protein>
<dbReference type="EMBL" id="JACHMF010000001">
    <property type="protein sequence ID" value="MBB4693823.1"/>
    <property type="molecule type" value="Genomic_DNA"/>
</dbReference>
<keyword evidence="1" id="KW-1133">Transmembrane helix</keyword>
<dbReference type="RefSeq" id="WP_184952400.1">
    <property type="nucleotide sequence ID" value="NZ_BOMC01000053.1"/>
</dbReference>
<dbReference type="Proteomes" id="UP000542742">
    <property type="component" value="Unassembled WGS sequence"/>
</dbReference>
<keyword evidence="1" id="KW-0812">Transmembrane</keyword>
<reference evidence="2 3" key="1">
    <citation type="submission" date="2020-08" db="EMBL/GenBank/DDBJ databases">
        <title>Sequencing the genomes of 1000 actinobacteria strains.</title>
        <authorList>
            <person name="Klenk H.-P."/>
        </authorList>
    </citation>
    <scope>NUCLEOTIDE SEQUENCE [LARGE SCALE GENOMIC DNA]</scope>
    <source>
        <strain evidence="2 3">DSM 45518</strain>
    </source>
</reference>
<organism evidence="2 3">
    <name type="scientific">Paractinoplanes abujensis</name>
    <dbReference type="NCBI Taxonomy" id="882441"/>
    <lineage>
        <taxon>Bacteria</taxon>
        <taxon>Bacillati</taxon>
        <taxon>Actinomycetota</taxon>
        <taxon>Actinomycetes</taxon>
        <taxon>Micromonosporales</taxon>
        <taxon>Micromonosporaceae</taxon>
        <taxon>Paractinoplanes</taxon>
    </lineage>
</organism>
<dbReference type="AlphaFoldDB" id="A0A7W7CSE6"/>
<proteinExistence type="predicted"/>
<comment type="caution">
    <text evidence="2">The sequence shown here is derived from an EMBL/GenBank/DDBJ whole genome shotgun (WGS) entry which is preliminary data.</text>
</comment>
<evidence type="ECO:0000256" key="1">
    <source>
        <dbReference type="SAM" id="Phobius"/>
    </source>
</evidence>
<sequence>MRLVRAQDVPAQVRRRARWCAAHTAGFLVAGLVVAVAGVCVLGAANLAA</sequence>